<reference evidence="12 13" key="1">
    <citation type="journal article" date="2011" name="Stand. Genomic Sci.">
        <title>Complete genome sequence of Thermomonospora curvata type strain (B9).</title>
        <authorList>
            <person name="Chertkov O."/>
            <person name="Sikorski J."/>
            <person name="Nolan M."/>
            <person name="Lapidus A."/>
            <person name="Lucas S."/>
            <person name="Del Rio T.G."/>
            <person name="Tice H."/>
            <person name="Cheng J.F."/>
            <person name="Goodwin L."/>
            <person name="Pitluck S."/>
            <person name="Liolios K."/>
            <person name="Ivanova N."/>
            <person name="Mavromatis K."/>
            <person name="Mikhailova N."/>
            <person name="Ovchinnikova G."/>
            <person name="Pati A."/>
            <person name="Chen A."/>
            <person name="Palaniappan K."/>
            <person name="Djao O.D."/>
            <person name="Land M."/>
            <person name="Hauser L."/>
            <person name="Chang Y.J."/>
            <person name="Jeffries C.D."/>
            <person name="Brettin T."/>
            <person name="Han C."/>
            <person name="Detter J.C."/>
            <person name="Rohde M."/>
            <person name="Goker M."/>
            <person name="Woyke T."/>
            <person name="Bristow J."/>
            <person name="Eisen J.A."/>
            <person name="Markowitz V."/>
            <person name="Hugenholtz P."/>
            <person name="Klenk H.P."/>
            <person name="Kyrpides N.C."/>
        </authorList>
    </citation>
    <scope>NUCLEOTIDE SEQUENCE [LARGE SCALE GENOMIC DNA]</scope>
    <source>
        <strain evidence="13">ATCC 19995 / DSM 43183 / JCM 3096 / KCTC 9072 / NBRC 15933 / NCIMB 10081 / Henssen B9</strain>
    </source>
</reference>
<dbReference type="KEGG" id="tcu:Tcur_3960"/>
<dbReference type="InterPro" id="IPR018044">
    <property type="entry name" value="Peptidase_S11"/>
</dbReference>
<dbReference type="SUPFAM" id="SSF56601">
    <property type="entry name" value="beta-lactamase/transpeptidase-like"/>
    <property type="match status" value="1"/>
</dbReference>
<dbReference type="HOGENOM" id="CLU_299148_0_0_11"/>
<dbReference type="GO" id="GO:0009252">
    <property type="term" value="P:peptidoglycan biosynthetic process"/>
    <property type="evidence" value="ECO:0007669"/>
    <property type="project" value="UniProtKB-KW"/>
</dbReference>
<feature type="compositionally biased region" description="Polar residues" evidence="10">
    <location>
        <begin position="282"/>
        <end position="298"/>
    </location>
</feature>
<feature type="compositionally biased region" description="Basic and acidic residues" evidence="10">
    <location>
        <begin position="318"/>
        <end position="332"/>
    </location>
</feature>
<dbReference type="GO" id="GO:0006508">
    <property type="term" value="P:proteolysis"/>
    <property type="evidence" value="ECO:0007669"/>
    <property type="project" value="InterPro"/>
</dbReference>
<feature type="compositionally biased region" description="Acidic residues" evidence="10">
    <location>
        <begin position="137"/>
        <end position="147"/>
    </location>
</feature>
<evidence type="ECO:0000256" key="2">
    <source>
        <dbReference type="ARBA" id="ARBA00022729"/>
    </source>
</evidence>
<keyword evidence="12" id="KW-0645">Protease</keyword>
<accession>D1AE63</accession>
<evidence type="ECO:0000256" key="8">
    <source>
        <dbReference type="PIRSR" id="PIRSR618044-2"/>
    </source>
</evidence>
<dbReference type="GO" id="GO:0071555">
    <property type="term" value="P:cell wall organization"/>
    <property type="evidence" value="ECO:0007669"/>
    <property type="project" value="UniProtKB-KW"/>
</dbReference>
<sequence>MLSEDEEPASPPTNAAGRWTVRRDEDGPGASSSATPAETLNAEAEAAGAEGSEQDEADREGSQKSPEESEPSAALDGSWAPVRREPAPSATADAESQGDAPDERPDAEDPQDERPDEPSGAAEGEDGEEQAAASQDEPADDEAEPDEPVSSGEAPQAGASDRDAEAAPERKAEQTGEREMPESARQWYADVPQSPSPEATASEPERPRKPDVSENEAPAGTRTEPTPPSPGTSAAPRTEAAPSGTVSAEPGAQAPIGPRTEDDPSDTTSPEPTSLAEPHTDSGPSRTASGEFTPSAQPRAQAPAEPHIEPTPPAEPRVQTEAEPHTEDDRSDTAPAEPRVQTEAEPYTEGGLPRTASGEFTPSARPRAQASAEPRTEEDLSDTAPPQPTSPARPRAQAPAGPRTEDDFSGTVSRGPAPSAGPRTRSSSDSRAEAAPSTAVSPESRPSDEPRAQAPAAPRTGTAPGRPVPEEPAAERDRTDPGGAAPTRALLPSRRFAPPLADDDRWTVPEFRPYREERPSEPAGPPQALAEPRTSPPDDRRSRAHSAETPAPQSGALVPVAPPWEKPAAAEAGPQEAERTAPDRVPPESPRPAPEPERPGKGRRRALITAAVLAVLLVAAVTVQFVRPLPEPTLRLTLPSSHTFQGSAPVLPLPRSGQAVLDVEGIGTMGATQDQRPIPTASVAKVMTAYVFLKNHPLEPGEDGPTFTISAEEAARLPFRKKRGESHVDVRAGQRFTERKALEALMVVSANNIAHELARWDSGSISAFVAKMNATAKELGMHNTRYTDPSGYDSGTVSTAADQVKLLRAAMRIPAFAEIVAERVYDPEDGGPVRPAGNVLLGNYGIVGGKTGYTDAAGGNFVFAARRQVAGVDTLMIGAVMGQHGRAGSALDAMVVARHLVAAAQNALTSATLVEAGQPAAEIDDGLGGRTPLAAARPITVVGWPGLTVRLDVDGTPPKQGSQGRQVGAVLVGNDGAEPLRFPLELAQDLNGPGLLTRLTRLK</sequence>
<gene>
    <name evidence="12" type="ordered locus">Tcur_3960</name>
</gene>
<dbReference type="Pfam" id="PF00768">
    <property type="entry name" value="Peptidase_S11"/>
    <property type="match status" value="1"/>
</dbReference>
<feature type="compositionally biased region" description="Low complexity" evidence="10">
    <location>
        <begin position="452"/>
        <end position="465"/>
    </location>
</feature>
<dbReference type="eggNOG" id="COG1686">
    <property type="taxonomic scope" value="Bacteria"/>
</dbReference>
<dbReference type="PANTHER" id="PTHR21581">
    <property type="entry name" value="D-ALANYL-D-ALANINE CARBOXYPEPTIDASE"/>
    <property type="match status" value="1"/>
</dbReference>
<dbReference type="Gene3D" id="3.40.710.10">
    <property type="entry name" value="DD-peptidase/beta-lactamase superfamily"/>
    <property type="match status" value="1"/>
</dbReference>
<keyword evidence="5" id="KW-0573">Peptidoglycan synthesis</keyword>
<evidence type="ECO:0000256" key="3">
    <source>
        <dbReference type="ARBA" id="ARBA00022801"/>
    </source>
</evidence>
<evidence type="ECO:0000256" key="5">
    <source>
        <dbReference type="ARBA" id="ARBA00022984"/>
    </source>
</evidence>
<dbReference type="GO" id="GO:0008360">
    <property type="term" value="P:regulation of cell shape"/>
    <property type="evidence" value="ECO:0007669"/>
    <property type="project" value="UniProtKB-KW"/>
</dbReference>
<evidence type="ECO:0000256" key="9">
    <source>
        <dbReference type="RuleBase" id="RU004016"/>
    </source>
</evidence>
<keyword evidence="3" id="KW-0378">Hydrolase</keyword>
<feature type="binding site" evidence="8">
    <location>
        <position position="850"/>
    </location>
    <ligand>
        <name>substrate</name>
    </ligand>
</feature>
<feature type="domain" description="Peptidase S11 D-alanyl-D-alanine carboxypeptidase A N-terminal" evidence="11">
    <location>
        <begin position="674"/>
        <end position="878"/>
    </location>
</feature>
<dbReference type="PANTHER" id="PTHR21581:SF33">
    <property type="entry name" value="D-ALANYL-D-ALANINE CARBOXYPEPTIDASE DACB"/>
    <property type="match status" value="1"/>
</dbReference>
<dbReference type="InterPro" id="IPR001967">
    <property type="entry name" value="Peptidase_S11_N"/>
</dbReference>
<feature type="active site" description="Proton acceptor" evidence="7">
    <location>
        <position position="685"/>
    </location>
</feature>
<keyword evidence="6" id="KW-0961">Cell wall biogenesis/degradation</keyword>
<dbReference type="PRINTS" id="PR00725">
    <property type="entry name" value="DADACBPTASE1"/>
</dbReference>
<evidence type="ECO:0000313" key="12">
    <source>
        <dbReference type="EMBL" id="ACY99489.1"/>
    </source>
</evidence>
<evidence type="ECO:0000259" key="11">
    <source>
        <dbReference type="Pfam" id="PF00768"/>
    </source>
</evidence>
<feature type="compositionally biased region" description="Low complexity" evidence="10">
    <location>
        <begin position="392"/>
        <end position="402"/>
    </location>
</feature>
<dbReference type="STRING" id="471852.Tcur_3960"/>
<evidence type="ECO:0000256" key="1">
    <source>
        <dbReference type="ARBA" id="ARBA00007164"/>
    </source>
</evidence>
<feature type="compositionally biased region" description="Low complexity" evidence="10">
    <location>
        <begin position="566"/>
        <end position="575"/>
    </location>
</feature>
<evidence type="ECO:0000256" key="10">
    <source>
        <dbReference type="SAM" id="MobiDB-lite"/>
    </source>
</evidence>
<dbReference type="InterPro" id="IPR012338">
    <property type="entry name" value="Beta-lactam/transpept-like"/>
</dbReference>
<keyword evidence="4" id="KW-0133">Cell shape</keyword>
<feature type="compositionally biased region" description="Basic and acidic residues" evidence="10">
    <location>
        <begin position="203"/>
        <end position="212"/>
    </location>
</feature>
<dbReference type="EMBL" id="CP001738">
    <property type="protein sequence ID" value="ACY99489.1"/>
    <property type="molecule type" value="Genomic_DNA"/>
</dbReference>
<feature type="compositionally biased region" description="Basic and acidic residues" evidence="10">
    <location>
        <begin position="576"/>
        <end position="586"/>
    </location>
</feature>
<organism evidence="12 13">
    <name type="scientific">Thermomonospora curvata (strain ATCC 19995 / DSM 43183 / JCM 3096 / KCTC 9072 / NBRC 15933 / NCIMB 10081 / Henssen B9)</name>
    <dbReference type="NCBI Taxonomy" id="471852"/>
    <lineage>
        <taxon>Bacteria</taxon>
        <taxon>Bacillati</taxon>
        <taxon>Actinomycetota</taxon>
        <taxon>Actinomycetes</taxon>
        <taxon>Streptosporangiales</taxon>
        <taxon>Thermomonosporaceae</taxon>
        <taxon>Thermomonospora</taxon>
    </lineage>
</organism>
<dbReference type="GO" id="GO:0009002">
    <property type="term" value="F:serine-type D-Ala-D-Ala carboxypeptidase activity"/>
    <property type="evidence" value="ECO:0007669"/>
    <property type="project" value="InterPro"/>
</dbReference>
<comment type="similarity">
    <text evidence="1 9">Belongs to the peptidase S11 family.</text>
</comment>
<feature type="compositionally biased region" description="Basic and acidic residues" evidence="10">
    <location>
        <begin position="502"/>
        <end position="520"/>
    </location>
</feature>
<feature type="compositionally biased region" description="Low complexity" evidence="10">
    <location>
        <begin position="34"/>
        <end position="51"/>
    </location>
</feature>
<feature type="active site" description="Acyl-ester intermediate" evidence="7">
    <location>
        <position position="682"/>
    </location>
</feature>
<keyword evidence="12" id="KW-0121">Carboxypeptidase</keyword>
<feature type="compositionally biased region" description="Basic and acidic residues" evidence="10">
    <location>
        <begin position="160"/>
        <end position="182"/>
    </location>
</feature>
<dbReference type="Proteomes" id="UP000001918">
    <property type="component" value="Chromosome"/>
</dbReference>
<dbReference type="AlphaFoldDB" id="D1AE63"/>
<proteinExistence type="inferred from homology"/>
<keyword evidence="13" id="KW-1185">Reference proteome</keyword>
<evidence type="ECO:0000313" key="13">
    <source>
        <dbReference type="Proteomes" id="UP000001918"/>
    </source>
</evidence>
<feature type="active site" evidence="7">
    <location>
        <position position="749"/>
    </location>
</feature>
<protein>
    <submittedName>
        <fullName evidence="12">Peptidase S11 D-alanyl-D-alanine carboxypeptidase 1</fullName>
    </submittedName>
</protein>
<evidence type="ECO:0000256" key="4">
    <source>
        <dbReference type="ARBA" id="ARBA00022960"/>
    </source>
</evidence>
<feature type="region of interest" description="Disordered" evidence="10">
    <location>
        <begin position="1"/>
        <end position="603"/>
    </location>
</feature>
<name>D1AE63_THECD</name>
<evidence type="ECO:0000256" key="6">
    <source>
        <dbReference type="ARBA" id="ARBA00023316"/>
    </source>
</evidence>
<evidence type="ECO:0000256" key="7">
    <source>
        <dbReference type="PIRSR" id="PIRSR618044-1"/>
    </source>
</evidence>
<keyword evidence="2" id="KW-0732">Signal</keyword>